<dbReference type="RefSeq" id="WP_125701298.1">
    <property type="nucleotide sequence ID" value="NZ_JBHTOM010000010.1"/>
</dbReference>
<protein>
    <recommendedName>
        <fullName evidence="5">WxL domain-containing protein</fullName>
    </recommendedName>
</protein>
<evidence type="ECO:0000256" key="1">
    <source>
        <dbReference type="SAM" id="MobiDB-lite"/>
    </source>
</evidence>
<evidence type="ECO:0000313" key="4">
    <source>
        <dbReference type="Proteomes" id="UP001597195"/>
    </source>
</evidence>
<evidence type="ECO:0008006" key="5">
    <source>
        <dbReference type="Google" id="ProtNLM"/>
    </source>
</evidence>
<proteinExistence type="predicted"/>
<dbReference type="InterPro" id="IPR013320">
    <property type="entry name" value="ConA-like_dom_sf"/>
</dbReference>
<keyword evidence="2" id="KW-0732">Signal</keyword>
<comment type="caution">
    <text evidence="3">The sequence shown here is derived from an EMBL/GenBank/DDBJ whole genome shotgun (WGS) entry which is preliminary data.</text>
</comment>
<dbReference type="Gene3D" id="2.60.120.200">
    <property type="match status" value="1"/>
</dbReference>
<reference evidence="4" key="1">
    <citation type="journal article" date="2019" name="Int. J. Syst. Evol. Microbiol.">
        <title>The Global Catalogue of Microorganisms (GCM) 10K type strain sequencing project: providing services to taxonomists for standard genome sequencing and annotation.</title>
        <authorList>
            <consortium name="The Broad Institute Genomics Platform"/>
            <consortium name="The Broad Institute Genome Sequencing Center for Infectious Disease"/>
            <person name="Wu L."/>
            <person name="Ma J."/>
        </authorList>
    </citation>
    <scope>NUCLEOTIDE SEQUENCE [LARGE SCALE GENOMIC DNA]</scope>
    <source>
        <strain evidence="4">CCM 8906</strain>
    </source>
</reference>
<name>A0ABW4H510_9LACO</name>
<keyword evidence="4" id="KW-1185">Reference proteome</keyword>
<feature type="signal peptide" evidence="2">
    <location>
        <begin position="1"/>
        <end position="28"/>
    </location>
</feature>
<dbReference type="SUPFAM" id="SSF49899">
    <property type="entry name" value="Concanavalin A-like lectins/glucanases"/>
    <property type="match status" value="1"/>
</dbReference>
<dbReference type="Proteomes" id="UP001597195">
    <property type="component" value="Unassembled WGS sequence"/>
</dbReference>
<dbReference type="EMBL" id="JBHTOM010000010">
    <property type="protein sequence ID" value="MFD1549622.1"/>
    <property type="molecule type" value="Genomic_DNA"/>
</dbReference>
<evidence type="ECO:0000256" key="2">
    <source>
        <dbReference type="SAM" id="SignalP"/>
    </source>
</evidence>
<feature type="chain" id="PRO_5047069532" description="WxL domain-containing protein" evidence="2">
    <location>
        <begin position="29"/>
        <end position="798"/>
    </location>
</feature>
<organism evidence="3 4">
    <name type="scientific">Levilactobacillus fuyuanensis</name>
    <dbReference type="NCBI Taxonomy" id="2486022"/>
    <lineage>
        <taxon>Bacteria</taxon>
        <taxon>Bacillati</taxon>
        <taxon>Bacillota</taxon>
        <taxon>Bacilli</taxon>
        <taxon>Lactobacillales</taxon>
        <taxon>Lactobacillaceae</taxon>
        <taxon>Levilactobacillus</taxon>
    </lineage>
</organism>
<evidence type="ECO:0000313" key="3">
    <source>
        <dbReference type="EMBL" id="MFD1549622.1"/>
    </source>
</evidence>
<sequence>MNIKKSMLGMAVLTIAGLGGWSTISASANSTIFNTGQAALDGAPQGVDLQNGLDANYFTIDKSVDSATGNNAAELVKAGSPAGTGNSAIQISQAGVQDSWGTIWSTDESFDLSKSETASMWIYASGENTANVGDGMAFVLQNGGTDAYSGPGQSMGVWGVANQYFNNTNPASSAIQNSWALEFDTFPNNEMPQRGTYWGSLIGWTNSSYDFADSDPSSYDISGPADTPSSQSKITDTHIASNYPGDTDTYTGTSVVGKGKIKNPLTGNMINGSGTFYYYNLQHEGLLDEGATGGIGKLSDHRWHHITVTYTPPTTSGGKGSMTYTYNDKNPDTGLPQKSTDYATVPIDLSEFNLSSGQTKVRWGFTGSTGLYSENNLVVFDQIPGEAQTAASATMTTKDNAGDYTNDVSDGDSVSGDSDVKLTYTLERTGGDEDWKSVNGDLTIPDDIDVTSGSIAYPDASYTDSNDNKVDVSKIEAPTSAGDGQKLSVPLADSGLTLSGTQKATVTLYGKVKDVASTSDVSEASQTSYFVGSNATSTAKTPSFTITKKVNPALAMALDEDSSTLAVNAGSSDDATVVGVAVPSDTTMNNDDITLHPTINGEAQDTVDLNDVTNGIMYGFKYPIANSKLTAGDNTVSFYATDTAGDKSATVSTTVTAGTVGFGHTSGDLVFEPTTLTGSGSILVDRSDDWSLNVDDSQTKNSTWAVTANTDGMYLNGTATSTPLDGALVYTDKAGTTTTLNSSDSPVIASGTSDGTASSTNIAADWTADTGIRLKVNSGAVEGAYSGTINWSFVNSVE</sequence>
<feature type="region of interest" description="Disordered" evidence="1">
    <location>
        <begin position="215"/>
        <end position="250"/>
    </location>
</feature>
<gene>
    <name evidence="3" type="ORF">ACFQ5T_07905</name>
</gene>
<feature type="compositionally biased region" description="Polar residues" evidence="1">
    <location>
        <begin position="227"/>
        <end position="240"/>
    </location>
</feature>
<accession>A0ABW4H510</accession>